<dbReference type="SUPFAM" id="SSF55144">
    <property type="entry name" value="LigT-like"/>
    <property type="match status" value="1"/>
</dbReference>
<dbReference type="Gene3D" id="3.90.1140.10">
    <property type="entry name" value="Cyclic phosphodiesterase"/>
    <property type="match status" value="1"/>
</dbReference>
<dbReference type="EMBL" id="QXFV01003391">
    <property type="protein sequence ID" value="KAE8977179.1"/>
    <property type="molecule type" value="Genomic_DNA"/>
</dbReference>
<comment type="caution">
    <text evidence="1">The sequence shown here is derived from an EMBL/GenBank/DDBJ whole genome shotgun (WGS) entry which is preliminary data.</text>
</comment>
<dbReference type="Proteomes" id="UP000429607">
    <property type="component" value="Unassembled WGS sequence"/>
</dbReference>
<sequence>MADTQESADVVAGFSVWAVPEPAAAEELGGVIKTYATRLNTPPFLPHMTVVSGVKGLQAGEAAAKLSQLGNELRVLDVEVEMVTFKDELYFQCVFGLLTLTRELVHAHRRAKEIYAVERSDEFMPHVSFVYGDLANAERAELAKELRPSLAGRRLKMEKLQLWRTIGPVEMWELVAEAKMRS</sequence>
<dbReference type="InterPro" id="IPR009097">
    <property type="entry name" value="Cyclic_Pdiesterase"/>
</dbReference>
<name>A0A6A3I2N2_9STRA</name>
<gene>
    <name evidence="1" type="ORF">PR001_g25205</name>
</gene>
<accession>A0A6A3I2N2</accession>
<dbReference type="PANTHER" id="PTHR28141">
    <property type="entry name" value="2',3'-CYCLIC-NUCLEOTIDE 3'-PHOSPHODIESTERASE"/>
    <property type="match status" value="1"/>
</dbReference>
<dbReference type="InterPro" id="IPR012386">
    <property type="entry name" value="Cyclic-nucl_3Pdiesterase"/>
</dbReference>
<evidence type="ECO:0000313" key="1">
    <source>
        <dbReference type="EMBL" id="KAE8977179.1"/>
    </source>
</evidence>
<dbReference type="PANTHER" id="PTHR28141:SF1">
    <property type="entry name" value="2',3'-CYCLIC-NUCLEOTIDE 3'-PHOSPHODIESTERASE"/>
    <property type="match status" value="1"/>
</dbReference>
<evidence type="ECO:0000313" key="2">
    <source>
        <dbReference type="Proteomes" id="UP000429607"/>
    </source>
</evidence>
<dbReference type="GO" id="GO:0004113">
    <property type="term" value="F:2',3'-cyclic-nucleotide 3'-phosphodiesterase activity"/>
    <property type="evidence" value="ECO:0007669"/>
    <property type="project" value="TreeGrafter"/>
</dbReference>
<proteinExistence type="predicted"/>
<protein>
    <recommendedName>
        <fullName evidence="3">Cyclic phosphodiesterase</fullName>
    </recommendedName>
</protein>
<organism evidence="1 2">
    <name type="scientific">Phytophthora rubi</name>
    <dbReference type="NCBI Taxonomy" id="129364"/>
    <lineage>
        <taxon>Eukaryota</taxon>
        <taxon>Sar</taxon>
        <taxon>Stramenopiles</taxon>
        <taxon>Oomycota</taxon>
        <taxon>Peronosporomycetes</taxon>
        <taxon>Peronosporales</taxon>
        <taxon>Peronosporaceae</taxon>
        <taxon>Phytophthora</taxon>
    </lineage>
</organism>
<evidence type="ECO:0008006" key="3">
    <source>
        <dbReference type="Google" id="ProtNLM"/>
    </source>
</evidence>
<reference evidence="1 2" key="1">
    <citation type="submission" date="2018-09" db="EMBL/GenBank/DDBJ databases">
        <title>Genomic investigation of the strawberry pathogen Phytophthora fragariae indicates pathogenicity is determined by transcriptional variation in three key races.</title>
        <authorList>
            <person name="Adams T.M."/>
            <person name="Armitage A.D."/>
            <person name="Sobczyk M.K."/>
            <person name="Bates H.J."/>
            <person name="Dunwell J.M."/>
            <person name="Nellist C.F."/>
            <person name="Harrison R.J."/>
        </authorList>
    </citation>
    <scope>NUCLEOTIDE SEQUENCE [LARGE SCALE GENOMIC DNA]</scope>
    <source>
        <strain evidence="1 2">SCRP249</strain>
    </source>
</reference>
<dbReference type="GO" id="GO:0009187">
    <property type="term" value="P:cyclic nucleotide metabolic process"/>
    <property type="evidence" value="ECO:0007669"/>
    <property type="project" value="TreeGrafter"/>
</dbReference>
<dbReference type="AlphaFoldDB" id="A0A6A3I2N2"/>
<dbReference type="Pfam" id="PF07823">
    <property type="entry name" value="CPDase"/>
    <property type="match status" value="1"/>
</dbReference>